<keyword evidence="1" id="KW-0812">Transmembrane</keyword>
<sequence length="542" mass="62904">MRNIIIGCIYYVIFLILEWLNLHPVELIILLSILVFIPMAFSIVDKKKRNGDELFCYKLAAFFYPIAAISAMLAFVTDYFPFAIIWFLYTGIVALFGVSRLLERGWKPLEETAIDSGFIYLFLGGFWFFASVANIPIMQFSSDIVLLTAAHFHYSAFLLPLFAGLLGRKQQEKSKLYTTAMFIMIISPMTVAIGITYSRTFEFFAVLLYLISLYIYGIFVWKTKFTSKSAKILLIISSSTLMVTILFSLFYSYGNFKHVMTITIAQMVWIHGVVNGMGVAFPGCIGWMIEKAAPTYMRYGKPMSRIKGKMKIGKNVLLENNLIEENEYTGLINKVIDFDSKQFNTKNVSPLIIDFYENTKEYELKATIHWSRWFWPFAFLYEKISRRVQQIHLGMGDRLERMEGEIVAIKDEKDGRNDVRAWVRKNELNETIFVALYSQHEYNEETYMNIALPLPYANMTGILKLRNDKKHLIITSRLRNSARGDEGIYLHSRFFTIRLPLTETFTIREKDATTLTAHHQMWLFGAKFLEIDYEIEQKENIA</sequence>
<accession>A0ABU8FE91</accession>
<feature type="transmembrane region" description="Helical" evidence="1">
    <location>
        <begin position="56"/>
        <end position="73"/>
    </location>
</feature>
<keyword evidence="1" id="KW-0472">Membrane</keyword>
<reference evidence="2 3" key="1">
    <citation type="submission" date="2024-01" db="EMBL/GenBank/DDBJ databases">
        <title>Seven novel Bacillus-like species.</title>
        <authorList>
            <person name="Liu G."/>
        </authorList>
    </citation>
    <scope>NUCLEOTIDE SEQUENCE [LARGE SCALE GENOMIC DNA]</scope>
    <source>
        <strain evidence="2 3">FJAT-51639</strain>
    </source>
</reference>
<feature type="transmembrane region" description="Helical" evidence="1">
    <location>
        <begin position="268"/>
        <end position="289"/>
    </location>
</feature>
<keyword evidence="3" id="KW-1185">Reference proteome</keyword>
<feature type="transmembrane region" description="Helical" evidence="1">
    <location>
        <begin position="233"/>
        <end position="253"/>
    </location>
</feature>
<keyword evidence="1" id="KW-1133">Transmembrane helix</keyword>
<feature type="transmembrane region" description="Helical" evidence="1">
    <location>
        <begin position="5"/>
        <end position="21"/>
    </location>
</feature>
<evidence type="ECO:0000313" key="2">
    <source>
        <dbReference type="EMBL" id="MEI4800994.1"/>
    </source>
</evidence>
<feature type="transmembrane region" description="Helical" evidence="1">
    <location>
        <begin position="118"/>
        <end position="138"/>
    </location>
</feature>
<organism evidence="2 3">
    <name type="scientific">Bacillus bruguierae</name>
    <dbReference type="NCBI Taxonomy" id="3127667"/>
    <lineage>
        <taxon>Bacteria</taxon>
        <taxon>Bacillati</taxon>
        <taxon>Bacillota</taxon>
        <taxon>Bacilli</taxon>
        <taxon>Bacillales</taxon>
        <taxon>Bacillaceae</taxon>
        <taxon>Bacillus</taxon>
    </lineage>
</organism>
<dbReference type="RefSeq" id="WP_336471783.1">
    <property type="nucleotide sequence ID" value="NZ_JBAWSX010000002.1"/>
</dbReference>
<proteinExistence type="predicted"/>
<gene>
    <name evidence="2" type="ORF">WAZ07_06565</name>
</gene>
<comment type="caution">
    <text evidence="2">The sequence shown here is derived from an EMBL/GenBank/DDBJ whole genome shotgun (WGS) entry which is preliminary data.</text>
</comment>
<name>A0ABU8FE91_9BACI</name>
<feature type="transmembrane region" description="Helical" evidence="1">
    <location>
        <begin position="79"/>
        <end position="98"/>
    </location>
</feature>
<feature type="transmembrane region" description="Helical" evidence="1">
    <location>
        <begin position="176"/>
        <end position="197"/>
    </location>
</feature>
<protein>
    <submittedName>
        <fullName evidence="2">YndJ family protein</fullName>
    </submittedName>
</protein>
<evidence type="ECO:0000313" key="3">
    <source>
        <dbReference type="Proteomes" id="UP001372526"/>
    </source>
</evidence>
<dbReference type="EMBL" id="JBAWSX010000002">
    <property type="protein sequence ID" value="MEI4800994.1"/>
    <property type="molecule type" value="Genomic_DNA"/>
</dbReference>
<feature type="transmembrane region" description="Helical" evidence="1">
    <location>
        <begin position="144"/>
        <end position="164"/>
    </location>
</feature>
<evidence type="ECO:0000256" key="1">
    <source>
        <dbReference type="SAM" id="Phobius"/>
    </source>
</evidence>
<feature type="transmembrane region" description="Helical" evidence="1">
    <location>
        <begin position="203"/>
        <end position="221"/>
    </location>
</feature>
<dbReference type="Pfam" id="PF14158">
    <property type="entry name" value="YndJ"/>
    <property type="match status" value="1"/>
</dbReference>
<dbReference type="Proteomes" id="UP001372526">
    <property type="component" value="Unassembled WGS sequence"/>
</dbReference>
<feature type="transmembrane region" description="Helical" evidence="1">
    <location>
        <begin position="27"/>
        <end position="44"/>
    </location>
</feature>
<dbReference type="InterPro" id="IPR025450">
    <property type="entry name" value="YndJ-like"/>
</dbReference>